<dbReference type="InterPro" id="IPR006752">
    <property type="entry name" value="Arch_fla_DE"/>
</dbReference>
<proteinExistence type="predicted"/>
<feature type="region of interest" description="Disordered" evidence="1">
    <location>
        <begin position="89"/>
        <end position="132"/>
    </location>
</feature>
<dbReference type="RefSeq" id="WP_268186259.1">
    <property type="nucleotide sequence ID" value="NZ_CP113361.1"/>
</dbReference>
<dbReference type="AlphaFoldDB" id="A0A9X9T831"/>
<reference evidence="3" key="1">
    <citation type="submission" date="2022-11" db="EMBL/GenBank/DDBJ databases">
        <title>Complete genome sequence of Methanogenium organophilum DSM 3596.</title>
        <authorList>
            <person name="Chen S.-C."/>
            <person name="Lai S.-J."/>
            <person name="You Y.-T."/>
        </authorList>
    </citation>
    <scope>NUCLEOTIDE SEQUENCE</scope>
    <source>
        <strain evidence="3">DSM 3596</strain>
    </source>
</reference>
<accession>A0A9X9T831</accession>
<organism evidence="3 4">
    <name type="scientific">Methanogenium organophilum</name>
    <dbReference type="NCBI Taxonomy" id="2199"/>
    <lineage>
        <taxon>Archaea</taxon>
        <taxon>Methanobacteriati</taxon>
        <taxon>Methanobacteriota</taxon>
        <taxon>Stenosarchaea group</taxon>
        <taxon>Methanomicrobia</taxon>
        <taxon>Methanomicrobiales</taxon>
        <taxon>Methanomicrobiaceae</taxon>
        <taxon>Methanogenium</taxon>
    </lineage>
</organism>
<evidence type="ECO:0000259" key="2">
    <source>
        <dbReference type="Pfam" id="PF04659"/>
    </source>
</evidence>
<evidence type="ECO:0000256" key="1">
    <source>
        <dbReference type="SAM" id="MobiDB-lite"/>
    </source>
</evidence>
<dbReference type="Pfam" id="PF04659">
    <property type="entry name" value="Arch_fla_DE"/>
    <property type="match status" value="1"/>
</dbReference>
<evidence type="ECO:0000313" key="4">
    <source>
        <dbReference type="Proteomes" id="UP001163096"/>
    </source>
</evidence>
<protein>
    <recommendedName>
        <fullName evidence="2">Archaeal flagella protein FlaD/E domain-containing protein</fullName>
    </recommendedName>
</protein>
<dbReference type="KEGG" id="mou:OU421_11585"/>
<keyword evidence="4" id="KW-1185">Reference proteome</keyword>
<name>A0A9X9T831_METOG</name>
<dbReference type="EMBL" id="CP113361">
    <property type="protein sequence ID" value="WAI01046.1"/>
    <property type="molecule type" value="Genomic_DNA"/>
</dbReference>
<dbReference type="Proteomes" id="UP001163096">
    <property type="component" value="Chromosome"/>
</dbReference>
<feature type="domain" description="Archaeal flagella protein FlaD/E" evidence="2">
    <location>
        <begin position="169"/>
        <end position="215"/>
    </location>
</feature>
<dbReference type="GO" id="GO:0097588">
    <property type="term" value="P:archaeal or bacterial-type flagellum-dependent cell motility"/>
    <property type="evidence" value="ECO:0007669"/>
    <property type="project" value="InterPro"/>
</dbReference>
<gene>
    <name evidence="3" type="ORF">OU421_11585</name>
</gene>
<dbReference type="GeneID" id="76835753"/>
<sequence length="287" mass="32761">MAINQSQVDHIINSASADDPEVKLQNLQDEVDLLKKSIKKLLIDIRERMNELENPFIVASMQQELPRSVSSPEVPTDDLQEEVQIPEQTTMQPSPAEESGTQSVHEPLNTGSLQQPASLVSERSPSPEFSQLSKDESLLLSLHQKMEELSPAEKNAAPEKVRLQKLHRLFEWTNKMVKKYGHDRLEIMIESYRTMGYISEDSYQQVNDIARLMPESLGESHEISSDEFVSELYVLNRILSPRDSSLDRDMIEVLMDMRAGQVSPEETPGKTKNKMAKDEWIDMLDRI</sequence>
<evidence type="ECO:0000313" key="3">
    <source>
        <dbReference type="EMBL" id="WAI01046.1"/>
    </source>
</evidence>